<evidence type="ECO:0000313" key="2">
    <source>
        <dbReference type="EMBL" id="CCA23654.1"/>
    </source>
</evidence>
<feature type="region of interest" description="Disordered" evidence="1">
    <location>
        <begin position="1"/>
        <end position="22"/>
    </location>
</feature>
<protein>
    <submittedName>
        <fullName evidence="2">AlNc14C201G8705 protein</fullName>
    </submittedName>
</protein>
<accession>F0WQP5</accession>
<sequence>MAGSSNAWRQRPSACLSSQRAERTWRNKISQARKNLLSHNDDGITISGRPLDEASSGGKLLFEIDGITSVGRTEPISLKGPVPRA</sequence>
<reference evidence="2" key="2">
    <citation type="submission" date="2011-02" db="EMBL/GenBank/DDBJ databases">
        <authorList>
            <person name="MacLean D."/>
        </authorList>
    </citation>
    <scope>NUCLEOTIDE SEQUENCE</scope>
</reference>
<dbReference type="EMBL" id="FR824246">
    <property type="protein sequence ID" value="CCA23654.1"/>
    <property type="molecule type" value="Genomic_DNA"/>
</dbReference>
<dbReference type="HOGENOM" id="CLU_2517290_0_0_1"/>
<dbReference type="AlphaFoldDB" id="F0WQP5"/>
<proteinExistence type="predicted"/>
<name>F0WQP5_9STRA</name>
<gene>
    <name evidence="2" type="primary">AlNc14C201G8705</name>
    <name evidence="2" type="ORF">ALNC14_097980</name>
</gene>
<evidence type="ECO:0000256" key="1">
    <source>
        <dbReference type="SAM" id="MobiDB-lite"/>
    </source>
</evidence>
<reference evidence="2" key="1">
    <citation type="journal article" date="2011" name="PLoS Biol.">
        <title>Gene gain and loss during evolution of obligate parasitism in the white rust pathogen of Arabidopsis thaliana.</title>
        <authorList>
            <person name="Kemen E."/>
            <person name="Gardiner A."/>
            <person name="Schultz-Larsen T."/>
            <person name="Kemen A.C."/>
            <person name="Balmuth A.L."/>
            <person name="Robert-Seilaniantz A."/>
            <person name="Bailey K."/>
            <person name="Holub E."/>
            <person name="Studholme D.J."/>
            <person name="Maclean D."/>
            <person name="Jones J.D."/>
        </authorList>
    </citation>
    <scope>NUCLEOTIDE SEQUENCE</scope>
</reference>
<organism evidence="2">
    <name type="scientific">Albugo laibachii Nc14</name>
    <dbReference type="NCBI Taxonomy" id="890382"/>
    <lineage>
        <taxon>Eukaryota</taxon>
        <taxon>Sar</taxon>
        <taxon>Stramenopiles</taxon>
        <taxon>Oomycota</taxon>
        <taxon>Peronosporomycetes</taxon>
        <taxon>Albuginales</taxon>
        <taxon>Albuginaceae</taxon>
        <taxon>Albugo</taxon>
    </lineage>
</organism>